<feature type="compositionally biased region" description="Polar residues" evidence="1">
    <location>
        <begin position="91"/>
        <end position="103"/>
    </location>
</feature>
<keyword evidence="3" id="KW-1185">Reference proteome</keyword>
<organism evidence="2 3">
    <name type="scientific">Plakobranchus ocellatus</name>
    <dbReference type="NCBI Taxonomy" id="259542"/>
    <lineage>
        <taxon>Eukaryota</taxon>
        <taxon>Metazoa</taxon>
        <taxon>Spiralia</taxon>
        <taxon>Lophotrochozoa</taxon>
        <taxon>Mollusca</taxon>
        <taxon>Gastropoda</taxon>
        <taxon>Heterobranchia</taxon>
        <taxon>Euthyneura</taxon>
        <taxon>Panpulmonata</taxon>
        <taxon>Sacoglossa</taxon>
        <taxon>Placobranchoidea</taxon>
        <taxon>Plakobranchidae</taxon>
        <taxon>Plakobranchus</taxon>
    </lineage>
</organism>
<accession>A0AAV3YQP5</accession>
<dbReference type="Proteomes" id="UP000735302">
    <property type="component" value="Unassembled WGS sequence"/>
</dbReference>
<gene>
    <name evidence="2" type="ORF">PoB_001117800</name>
</gene>
<proteinExistence type="predicted"/>
<evidence type="ECO:0000313" key="2">
    <source>
        <dbReference type="EMBL" id="GFN84672.1"/>
    </source>
</evidence>
<evidence type="ECO:0000313" key="3">
    <source>
        <dbReference type="Proteomes" id="UP000735302"/>
    </source>
</evidence>
<sequence>MQECSWTYQGFVQTGPIHVDVEVTVHNAIQEIWPEVKMKAISAEDSKTGTFSSPWRKAVIATFVMSRVSAQHGPANNMPQTRAQVRALKRQPQTDMATPNPKQGKTKRPECQIGSCLKGARRKGANNIVKKVRIDKPVKATVAYWIFIYRIKRGMQSYLEKLSGRSEVESGTEGIIKHVRRNQKKEPRTRFTLFQGHDRAIKPFKILHLVIRAGQGKEPPKASLKSWLSELTFISHDLLCPLSTRLKRVQWKNQACQKLHDLRYVHKFIALMIVVYSQEKIRGKEEVSRLQ</sequence>
<protein>
    <submittedName>
        <fullName evidence="2">Uncharacterized protein</fullName>
    </submittedName>
</protein>
<dbReference type="EMBL" id="BLXT01001321">
    <property type="protein sequence ID" value="GFN84672.1"/>
    <property type="molecule type" value="Genomic_DNA"/>
</dbReference>
<name>A0AAV3YQP5_9GAST</name>
<evidence type="ECO:0000256" key="1">
    <source>
        <dbReference type="SAM" id="MobiDB-lite"/>
    </source>
</evidence>
<dbReference type="AlphaFoldDB" id="A0AAV3YQP5"/>
<comment type="caution">
    <text evidence="2">The sequence shown here is derived from an EMBL/GenBank/DDBJ whole genome shotgun (WGS) entry which is preliminary data.</text>
</comment>
<reference evidence="2 3" key="1">
    <citation type="journal article" date="2021" name="Elife">
        <title>Chloroplast acquisition without the gene transfer in kleptoplastic sea slugs, Plakobranchus ocellatus.</title>
        <authorList>
            <person name="Maeda T."/>
            <person name="Takahashi S."/>
            <person name="Yoshida T."/>
            <person name="Shimamura S."/>
            <person name="Takaki Y."/>
            <person name="Nagai Y."/>
            <person name="Toyoda A."/>
            <person name="Suzuki Y."/>
            <person name="Arimoto A."/>
            <person name="Ishii H."/>
            <person name="Satoh N."/>
            <person name="Nishiyama T."/>
            <person name="Hasebe M."/>
            <person name="Maruyama T."/>
            <person name="Minagawa J."/>
            <person name="Obokata J."/>
            <person name="Shigenobu S."/>
        </authorList>
    </citation>
    <scope>NUCLEOTIDE SEQUENCE [LARGE SCALE GENOMIC DNA]</scope>
</reference>
<feature type="region of interest" description="Disordered" evidence="1">
    <location>
        <begin position="89"/>
        <end position="109"/>
    </location>
</feature>